<evidence type="ECO:0000256" key="1">
    <source>
        <dbReference type="SAM" id="SignalP"/>
    </source>
</evidence>
<accession>A0A0E9QP93</accession>
<name>A0A0E9QP93_ANGAN</name>
<proteinExistence type="predicted"/>
<feature type="signal peptide" evidence="1">
    <location>
        <begin position="1"/>
        <end position="19"/>
    </location>
</feature>
<protein>
    <submittedName>
        <fullName evidence="2">Uncharacterized protein</fullName>
    </submittedName>
</protein>
<sequence length="37" mass="4298">MHLDLFYLFLFSFAFLVNAESSAIQQVQQFDISAVKE</sequence>
<keyword evidence="1" id="KW-0732">Signal</keyword>
<reference evidence="2" key="1">
    <citation type="submission" date="2014-11" db="EMBL/GenBank/DDBJ databases">
        <authorList>
            <person name="Amaro Gonzalez C."/>
        </authorList>
    </citation>
    <scope>NUCLEOTIDE SEQUENCE</scope>
</reference>
<evidence type="ECO:0000313" key="2">
    <source>
        <dbReference type="EMBL" id="JAH18257.1"/>
    </source>
</evidence>
<reference evidence="2" key="2">
    <citation type="journal article" date="2015" name="Fish Shellfish Immunol.">
        <title>Early steps in the European eel (Anguilla anguilla)-Vibrio vulnificus interaction in the gills: Role of the RtxA13 toxin.</title>
        <authorList>
            <person name="Callol A."/>
            <person name="Pajuelo D."/>
            <person name="Ebbesson L."/>
            <person name="Teles M."/>
            <person name="MacKenzie S."/>
            <person name="Amaro C."/>
        </authorList>
    </citation>
    <scope>NUCLEOTIDE SEQUENCE</scope>
</reference>
<organism evidence="2">
    <name type="scientific">Anguilla anguilla</name>
    <name type="common">European freshwater eel</name>
    <name type="synonym">Muraena anguilla</name>
    <dbReference type="NCBI Taxonomy" id="7936"/>
    <lineage>
        <taxon>Eukaryota</taxon>
        <taxon>Metazoa</taxon>
        <taxon>Chordata</taxon>
        <taxon>Craniata</taxon>
        <taxon>Vertebrata</taxon>
        <taxon>Euteleostomi</taxon>
        <taxon>Actinopterygii</taxon>
        <taxon>Neopterygii</taxon>
        <taxon>Teleostei</taxon>
        <taxon>Anguilliformes</taxon>
        <taxon>Anguillidae</taxon>
        <taxon>Anguilla</taxon>
    </lineage>
</organism>
<dbReference type="AlphaFoldDB" id="A0A0E9QP93"/>
<dbReference type="EMBL" id="GBXM01090320">
    <property type="protein sequence ID" value="JAH18257.1"/>
    <property type="molecule type" value="Transcribed_RNA"/>
</dbReference>
<feature type="chain" id="PRO_5002431949" evidence="1">
    <location>
        <begin position="20"/>
        <end position="37"/>
    </location>
</feature>